<keyword evidence="1" id="KW-0812">Transmembrane</keyword>
<name>A0A839DUX0_9PSEU</name>
<evidence type="ECO:0000256" key="1">
    <source>
        <dbReference type="SAM" id="Phobius"/>
    </source>
</evidence>
<feature type="transmembrane region" description="Helical" evidence="1">
    <location>
        <begin position="243"/>
        <end position="262"/>
    </location>
</feature>
<dbReference type="EMBL" id="JACGWZ010000002">
    <property type="protein sequence ID" value="MBA8824710.1"/>
    <property type="molecule type" value="Genomic_DNA"/>
</dbReference>
<gene>
    <name evidence="2" type="ORF">FHX42_002057</name>
</gene>
<keyword evidence="3" id="KW-1185">Reference proteome</keyword>
<dbReference type="PANTHER" id="PTHR40761:SF1">
    <property type="entry name" value="CONSERVED INTEGRAL MEMBRANE ALANINE VALINE AND LEUCINE RICH PROTEIN-RELATED"/>
    <property type="match status" value="1"/>
</dbReference>
<dbReference type="InterPro" id="IPR037185">
    <property type="entry name" value="EmrE-like"/>
</dbReference>
<comment type="caution">
    <text evidence="2">The sequence shown here is derived from an EMBL/GenBank/DDBJ whole genome shotgun (WGS) entry which is preliminary data.</text>
</comment>
<sequence length="281" mass="28946">MIVAALLNASASVLQRRATKAEPESAAFSLRMVLDLVRQPVWILGILTMIAGFLLHAVSLSLSQIALVQPLLVSELPFTLLLASWAFGLRIPRRDWGAIAMQSAGLAAFVGCLSPTGGDPRVPTATWVLGVGVTVTAVAALVVLGYRGRHEHRAALLGVATGATFGLNSALIAGVAAEVGHGGGLLTTWQTYGVIALAPTSFFLLQNALQAGNLVASQPGFTLTNPLVSVAWGLAVFNEQARGGVFVIGTIAGAVLIGVGTAQLARSRLLDPATAPRESTG</sequence>
<proteinExistence type="predicted"/>
<dbReference type="NCBIfam" id="NF038012">
    <property type="entry name" value="DMT_1"/>
    <property type="match status" value="1"/>
</dbReference>
<dbReference type="Proteomes" id="UP000569329">
    <property type="component" value="Unassembled WGS sequence"/>
</dbReference>
<dbReference type="SUPFAM" id="SSF103481">
    <property type="entry name" value="Multidrug resistance efflux transporter EmrE"/>
    <property type="match status" value="1"/>
</dbReference>
<feature type="transmembrane region" description="Helical" evidence="1">
    <location>
        <begin position="99"/>
        <end position="118"/>
    </location>
</feature>
<organism evidence="2 3">
    <name type="scientific">Halosaccharopolyspora lacisalsi</name>
    <dbReference type="NCBI Taxonomy" id="1000566"/>
    <lineage>
        <taxon>Bacteria</taxon>
        <taxon>Bacillati</taxon>
        <taxon>Actinomycetota</taxon>
        <taxon>Actinomycetes</taxon>
        <taxon>Pseudonocardiales</taxon>
        <taxon>Pseudonocardiaceae</taxon>
        <taxon>Halosaccharopolyspora</taxon>
    </lineage>
</organism>
<dbReference type="PANTHER" id="PTHR40761">
    <property type="entry name" value="CONSERVED INTEGRAL MEMBRANE ALANINE VALINE AND LEUCINE RICH PROTEIN-RELATED"/>
    <property type="match status" value="1"/>
</dbReference>
<keyword evidence="1" id="KW-0472">Membrane</keyword>
<protein>
    <submittedName>
        <fullName evidence="2">Drug/metabolite transporter (DMT)-like permease</fullName>
    </submittedName>
</protein>
<reference evidence="2 3" key="1">
    <citation type="submission" date="2020-07" db="EMBL/GenBank/DDBJ databases">
        <title>Sequencing the genomes of 1000 actinobacteria strains.</title>
        <authorList>
            <person name="Klenk H.-P."/>
        </authorList>
    </citation>
    <scope>NUCLEOTIDE SEQUENCE [LARGE SCALE GENOMIC DNA]</scope>
    <source>
        <strain evidence="2 3">DSM 45975</strain>
    </source>
</reference>
<feature type="transmembrane region" description="Helical" evidence="1">
    <location>
        <begin position="156"/>
        <end position="177"/>
    </location>
</feature>
<evidence type="ECO:0000313" key="2">
    <source>
        <dbReference type="EMBL" id="MBA8824710.1"/>
    </source>
</evidence>
<evidence type="ECO:0000313" key="3">
    <source>
        <dbReference type="Proteomes" id="UP000569329"/>
    </source>
</evidence>
<dbReference type="AlphaFoldDB" id="A0A839DUX0"/>
<keyword evidence="1" id="KW-1133">Transmembrane helix</keyword>
<feature type="transmembrane region" description="Helical" evidence="1">
    <location>
        <begin position="189"/>
        <end position="209"/>
    </location>
</feature>
<dbReference type="RefSeq" id="WP_220480103.1">
    <property type="nucleotide sequence ID" value="NZ_JACGWZ010000002.1"/>
</dbReference>
<feature type="transmembrane region" description="Helical" evidence="1">
    <location>
        <begin position="65"/>
        <end position="87"/>
    </location>
</feature>
<accession>A0A839DUX0</accession>
<feature type="transmembrane region" description="Helical" evidence="1">
    <location>
        <begin position="41"/>
        <end position="59"/>
    </location>
</feature>
<feature type="transmembrane region" description="Helical" evidence="1">
    <location>
        <begin position="124"/>
        <end position="144"/>
    </location>
</feature>